<reference evidence="1" key="2">
    <citation type="submission" date="2022-08" db="EMBL/GenBank/DDBJ databases">
        <authorList>
            <person name="Dong C."/>
        </authorList>
    </citation>
    <scope>NUCLEOTIDE SEQUENCE</scope>
    <source>
        <strain evidence="1">59MF3M-4</strain>
    </source>
</reference>
<dbReference type="Proteomes" id="UP001147830">
    <property type="component" value="Unassembled WGS sequence"/>
</dbReference>
<name>A0A9X3AII4_9GAMM</name>
<protein>
    <submittedName>
        <fullName evidence="1">Uncharacterized protein</fullName>
    </submittedName>
</protein>
<dbReference type="AlphaFoldDB" id="A0A9X3AII4"/>
<sequence length="152" mass="17260">MSDHYICLIPAEPDFIPGEESQAAAVALIQKTWNLEKSEITPETDTHIVFRDCGENFESVHCPHCSAEMEIGHWQALMDQSYSDENGFTISTIQTPCCSKSTTLNDLCYKWPMGFSRFVLRTVDPGYEISDYLLIELESAIGSELRVIHQMY</sequence>
<dbReference type="EMBL" id="JAOANI010000020">
    <property type="protein sequence ID" value="MCT7359926.1"/>
    <property type="molecule type" value="Genomic_DNA"/>
</dbReference>
<gene>
    <name evidence="1" type="ORF">NYR02_12980</name>
</gene>
<evidence type="ECO:0000313" key="2">
    <source>
        <dbReference type="Proteomes" id="UP001147830"/>
    </source>
</evidence>
<evidence type="ECO:0000313" key="1">
    <source>
        <dbReference type="EMBL" id="MCT7359926.1"/>
    </source>
</evidence>
<keyword evidence="2" id="KW-1185">Reference proteome</keyword>
<organism evidence="1 2">
    <name type="scientific">Thalassolituus pacificus</name>
    <dbReference type="NCBI Taxonomy" id="2975440"/>
    <lineage>
        <taxon>Bacteria</taxon>
        <taxon>Pseudomonadati</taxon>
        <taxon>Pseudomonadota</taxon>
        <taxon>Gammaproteobacteria</taxon>
        <taxon>Oceanospirillales</taxon>
        <taxon>Oceanospirillaceae</taxon>
        <taxon>Thalassolituus</taxon>
    </lineage>
</organism>
<comment type="caution">
    <text evidence="1">The sequence shown here is derived from an EMBL/GenBank/DDBJ whole genome shotgun (WGS) entry which is preliminary data.</text>
</comment>
<proteinExistence type="predicted"/>
<reference evidence="1" key="1">
    <citation type="journal article" date="2022" name="Front. Microbiol.">
        <title>Genome-based taxonomic rearrangement of Oceanobacter-related bacteria including the description of Thalassolituus hydrocarbonoclasticus sp. nov. and Thalassolituus pacificus sp. nov. and emended description of the genus Thalassolituus.</title>
        <authorList>
            <person name="Dong C."/>
            <person name="Wei L."/>
            <person name="Wang J."/>
            <person name="Lai Q."/>
            <person name="Huang Z."/>
            <person name="Shao Z."/>
        </authorList>
    </citation>
    <scope>NUCLEOTIDE SEQUENCE</scope>
    <source>
        <strain evidence="1">59MF3M-4</strain>
    </source>
</reference>
<accession>A0A9X3AII4</accession>
<dbReference type="RefSeq" id="WP_260976789.1">
    <property type="nucleotide sequence ID" value="NZ_JAOANI010000020.1"/>
</dbReference>